<name>A0A5B2TMV0_9FLAO</name>
<dbReference type="PANTHER" id="PTHR35169:SF1">
    <property type="entry name" value="PROLYL 4-HYDROXYLASE ALPHA SUBUNIT FE(2+) 2OG DIOXYGENASE DOMAIN-CONTAINING PROTEIN"/>
    <property type="match status" value="1"/>
</dbReference>
<evidence type="ECO:0000313" key="3">
    <source>
        <dbReference type="Proteomes" id="UP000323188"/>
    </source>
</evidence>
<evidence type="ECO:0000313" key="2">
    <source>
        <dbReference type="EMBL" id="KAA2215797.1"/>
    </source>
</evidence>
<dbReference type="AlphaFoldDB" id="A0A5B2TMV0"/>
<proteinExistence type="predicted"/>
<dbReference type="Gene3D" id="2.60.120.620">
    <property type="entry name" value="q2cbj1_9rhob like domain"/>
    <property type="match status" value="1"/>
</dbReference>
<accession>A0A5B2TMV0</accession>
<comment type="caution">
    <text evidence="2">The sequence shown here is derived from an EMBL/GenBank/DDBJ whole genome shotgun (WGS) entry which is preliminary data.</text>
</comment>
<reference evidence="2 3" key="1">
    <citation type="submission" date="2019-09" db="EMBL/GenBank/DDBJ databases">
        <authorList>
            <person name="Khan S.A."/>
            <person name="Jeon C.O."/>
            <person name="Chun B.H."/>
            <person name="Jeong S.E."/>
        </authorList>
    </citation>
    <scope>NUCLEOTIDE SEQUENCE [LARGE SCALE GENOMIC DNA]</scope>
    <source>
        <strain evidence="2 3">KCTC 42508</strain>
    </source>
</reference>
<dbReference type="RefSeq" id="WP_154920457.1">
    <property type="nucleotide sequence ID" value="NZ_VUOE01000003.1"/>
</dbReference>
<gene>
    <name evidence="2" type="ORF">F0361_16510</name>
</gene>
<protein>
    <submittedName>
        <fullName evidence="2">2OG-Fe(II) oxygenase</fullName>
    </submittedName>
</protein>
<dbReference type="EMBL" id="VUOE01000003">
    <property type="protein sequence ID" value="KAA2215797.1"/>
    <property type="molecule type" value="Genomic_DNA"/>
</dbReference>
<evidence type="ECO:0000259" key="1">
    <source>
        <dbReference type="Pfam" id="PF13640"/>
    </source>
</evidence>
<dbReference type="PANTHER" id="PTHR35169">
    <property type="entry name" value="FE2OG DIOXYGENASE DOMAIN-CONTAINING PROTEIN"/>
    <property type="match status" value="1"/>
</dbReference>
<dbReference type="Pfam" id="PF13640">
    <property type="entry name" value="2OG-FeII_Oxy_3"/>
    <property type="match status" value="1"/>
</dbReference>
<organism evidence="2 3">
    <name type="scientific">Maribacter flavus</name>
    <dbReference type="NCBI Taxonomy" id="1658664"/>
    <lineage>
        <taxon>Bacteria</taxon>
        <taxon>Pseudomonadati</taxon>
        <taxon>Bacteroidota</taxon>
        <taxon>Flavobacteriia</taxon>
        <taxon>Flavobacteriales</taxon>
        <taxon>Flavobacteriaceae</taxon>
        <taxon>Maribacter</taxon>
    </lineage>
</organism>
<feature type="domain" description="Prolyl 4-hydroxylase alpha subunit Fe(2+) 2OG dioxygenase" evidence="1">
    <location>
        <begin position="92"/>
        <end position="175"/>
    </location>
</feature>
<sequence length="183" mass="21595">MKITEKEIEGKKLFVIDNSLKRKDIEEFYNLIIGLSYRKHERDDDSDEYPIFSVDFQPMKFVKDTAVGSMGLKLLNKLKSNHYRLLRSYVNMSHYGDVEYPHRDCEIDEKDVTVLYYANQQWDYTWGGETKFYENKDTIYSILPHAGRFVIFDGAIEHMGSIPTRICKVSRFTVAMKFKTTDE</sequence>
<dbReference type="Proteomes" id="UP000323188">
    <property type="component" value="Unassembled WGS sequence"/>
</dbReference>
<dbReference type="InterPro" id="IPR044862">
    <property type="entry name" value="Pro_4_hyd_alph_FE2OG_OXY"/>
</dbReference>